<evidence type="ECO:0000256" key="1">
    <source>
        <dbReference type="SAM" id="Phobius"/>
    </source>
</evidence>
<sequence length="216" mass="24697">MDVDYITIVINAILASCTLGTLIVAVITFRQAKAFEKERTRPMMQAHLRITEDYASHYELAISNVGQTIAHNVFFRFDPPLPELEVNELNARSERSHFNQNPLSIVRERLLCEPIRTWVPGYEITAMFWHPTGNGSTTSVEGLPEKMTVEISYTDGHKKPTKYVEVFELNAAILYGIAKPKTSLYRIQKDLQEIHRELKSMREGMGYVSADTSRVY</sequence>
<dbReference type="Proteomes" id="UP000010445">
    <property type="component" value="Unassembled WGS sequence"/>
</dbReference>
<feature type="transmembrane region" description="Helical" evidence="1">
    <location>
        <begin position="6"/>
        <end position="29"/>
    </location>
</feature>
<dbReference type="AlphaFoldDB" id="L1MLD0"/>
<accession>L1MLD0</accession>
<keyword evidence="1" id="KW-0472">Membrane</keyword>
<reference evidence="2 3" key="1">
    <citation type="submission" date="2012-05" db="EMBL/GenBank/DDBJ databases">
        <authorList>
            <person name="Weinstock G."/>
            <person name="Sodergren E."/>
            <person name="Lobos E.A."/>
            <person name="Fulton L."/>
            <person name="Fulton R."/>
            <person name="Courtney L."/>
            <person name="Fronick C."/>
            <person name="O'Laughlin M."/>
            <person name="Godfrey J."/>
            <person name="Wilson R.M."/>
            <person name="Miner T."/>
            <person name="Farmer C."/>
            <person name="Delehaunty K."/>
            <person name="Cordes M."/>
            <person name="Minx P."/>
            <person name="Tomlinson C."/>
            <person name="Chen J."/>
            <person name="Wollam A."/>
            <person name="Pepin K.H."/>
            <person name="Bhonagiri V."/>
            <person name="Zhang X."/>
            <person name="Suruliraj S."/>
            <person name="Warren W."/>
            <person name="Mitreva M."/>
            <person name="Mardis E.R."/>
            <person name="Wilson R.K."/>
        </authorList>
    </citation>
    <scope>NUCLEOTIDE SEQUENCE [LARGE SCALE GENOMIC DNA]</scope>
    <source>
        <strain evidence="2 3">F0235</strain>
    </source>
</reference>
<comment type="caution">
    <text evidence="2">The sequence shown here is derived from an EMBL/GenBank/DDBJ whole genome shotgun (WGS) entry which is preliminary data.</text>
</comment>
<name>L1MLD0_9CORY</name>
<dbReference type="EMBL" id="AMEM01000007">
    <property type="protein sequence ID" value="EKX92042.1"/>
    <property type="molecule type" value="Genomic_DNA"/>
</dbReference>
<keyword evidence="1" id="KW-0812">Transmembrane</keyword>
<dbReference type="HOGENOM" id="CLU_1275907_0_0_11"/>
<evidence type="ECO:0000313" key="2">
    <source>
        <dbReference type="EMBL" id="EKX92042.1"/>
    </source>
</evidence>
<protein>
    <submittedName>
        <fullName evidence="2">Uncharacterized protein</fullName>
    </submittedName>
</protein>
<keyword evidence="1" id="KW-1133">Transmembrane helix</keyword>
<evidence type="ECO:0000313" key="3">
    <source>
        <dbReference type="Proteomes" id="UP000010445"/>
    </source>
</evidence>
<organism evidence="2 3">
    <name type="scientific">Corynebacterium durum F0235</name>
    <dbReference type="NCBI Taxonomy" id="1035195"/>
    <lineage>
        <taxon>Bacteria</taxon>
        <taxon>Bacillati</taxon>
        <taxon>Actinomycetota</taxon>
        <taxon>Actinomycetes</taxon>
        <taxon>Mycobacteriales</taxon>
        <taxon>Corynebacteriaceae</taxon>
        <taxon>Corynebacterium</taxon>
    </lineage>
</organism>
<proteinExistence type="predicted"/>
<gene>
    <name evidence="2" type="ORF">HMPREF9997_00326</name>
</gene>
<dbReference type="eggNOG" id="ENOG5030QZ4">
    <property type="taxonomic scope" value="Bacteria"/>
</dbReference>
<dbReference type="RefSeq" id="WP_006062021.1">
    <property type="nucleotide sequence ID" value="NZ_KB290822.1"/>
</dbReference>
<keyword evidence="3" id="KW-1185">Reference proteome</keyword>